<dbReference type="AlphaFoldDB" id="A0A1S1V998"/>
<sequence length="486" mass="55423">MSRKRNKKMAEKQMQKAVDSKPKEQMSGYTADAFMNTLARLGTGTPNLLESTEYPNTRLTQNYGLMNSLYRSHWIVRKIIDCIPEDMCKNWIDLKTQLEPGEVERFERLERRTRVKRDILKALKWCRLYGGSGAVMIIEGHEHILDEPLNYDEIMPGSFKGLIVADRWTGLYPSSETIEDVSSPEFGYPEYYEWNLENGSAMRVHHSRVLRFTGRELPLMERYAEMHWGASEVEMVFDDLKKRDNTSWNIAQLVFLANIRVLKMADLGEMLAMGDEQSQRELYTTLSQQNQLLNNMGLQVMDKDDDFHTIQYSFSGLSDIYQNFMLDISGAAEIPVTKLFGRSPAGLSATGESDMQNYYDMVGQKQASQLEPALDKLLPVMAMSEFGYIPDDLDYEFNPIAEQSEDELANIVDKKVNSIVNVFNAGILSQKVALKELKEMSVTTGMFTNITAEDIDKADDDFDTAGEDMPETGSSIVENYLRGIEQ</sequence>
<dbReference type="RefSeq" id="WP_071062015.1">
    <property type="nucleotide sequence ID" value="NZ_MKIE01000002.1"/>
</dbReference>
<name>A0A1S1V998_9FIRM</name>
<dbReference type="OrthoDB" id="2019396at2"/>
<evidence type="ECO:0000313" key="4">
    <source>
        <dbReference type="Proteomes" id="UP000180254"/>
    </source>
</evidence>
<evidence type="ECO:0000256" key="1">
    <source>
        <dbReference type="SAM" id="MobiDB-lite"/>
    </source>
</evidence>
<dbReference type="Proteomes" id="UP000180254">
    <property type="component" value="Unassembled WGS sequence"/>
</dbReference>
<comment type="caution">
    <text evidence="3">The sequence shown here is derived from an EMBL/GenBank/DDBJ whole genome shotgun (WGS) entry which is preliminary data.</text>
</comment>
<evidence type="ECO:0000259" key="2">
    <source>
        <dbReference type="Pfam" id="PF06381"/>
    </source>
</evidence>
<feature type="region of interest" description="Disordered" evidence="1">
    <location>
        <begin position="1"/>
        <end position="26"/>
    </location>
</feature>
<dbReference type="InterPro" id="IPR024459">
    <property type="entry name" value="Acb1-like_N"/>
</dbReference>
<gene>
    <name evidence="3" type="ORF">EUAN_08680</name>
</gene>
<accession>A0A1S1V998</accession>
<dbReference type="NCBIfam" id="TIGR01555">
    <property type="entry name" value="phge_rel_HI1409"/>
    <property type="match status" value="1"/>
</dbReference>
<dbReference type="InterPro" id="IPR006445">
    <property type="entry name" value="Phage-assoc_HI1409"/>
</dbReference>
<keyword evidence="4" id="KW-1185">Reference proteome</keyword>
<evidence type="ECO:0000313" key="3">
    <source>
        <dbReference type="EMBL" id="OHW63084.1"/>
    </source>
</evidence>
<proteinExistence type="predicted"/>
<feature type="domain" description="Anti-CBASS protein Acb1-like N-terminal" evidence="2">
    <location>
        <begin position="67"/>
        <end position="419"/>
    </location>
</feature>
<organism evidence="3 4">
    <name type="scientific">Andreesenia angusta</name>
    <dbReference type="NCBI Taxonomy" id="39480"/>
    <lineage>
        <taxon>Bacteria</taxon>
        <taxon>Bacillati</taxon>
        <taxon>Bacillota</taxon>
        <taxon>Tissierellia</taxon>
        <taxon>Tissierellales</taxon>
        <taxon>Gottschalkiaceae</taxon>
        <taxon>Andreesenia</taxon>
    </lineage>
</organism>
<protein>
    <recommendedName>
        <fullName evidence="2">Anti-CBASS protein Acb1-like N-terminal domain-containing protein</fullName>
    </recommendedName>
</protein>
<dbReference type="STRING" id="39480.EUAN_08680"/>
<dbReference type="EMBL" id="MKIE01000002">
    <property type="protein sequence ID" value="OHW63084.1"/>
    <property type="molecule type" value="Genomic_DNA"/>
</dbReference>
<reference evidence="3 4" key="1">
    <citation type="submission" date="2016-09" db="EMBL/GenBank/DDBJ databases">
        <title>Genome sequence of Eubacterium angustum.</title>
        <authorList>
            <person name="Poehlein A."/>
            <person name="Daniel R."/>
        </authorList>
    </citation>
    <scope>NUCLEOTIDE SEQUENCE [LARGE SCALE GENOMIC DNA]</scope>
    <source>
        <strain evidence="3 4">DSM 1989</strain>
    </source>
</reference>
<dbReference type="Pfam" id="PF06381">
    <property type="entry name" value="Phage_portal_3"/>
    <property type="match status" value="1"/>
</dbReference>
<feature type="compositionally biased region" description="Basic and acidic residues" evidence="1">
    <location>
        <begin position="8"/>
        <end position="24"/>
    </location>
</feature>